<proteinExistence type="predicted"/>
<dbReference type="InterPro" id="IPR016181">
    <property type="entry name" value="Acyl_CoA_acyltransferase"/>
</dbReference>
<dbReference type="Gene3D" id="3.40.630.30">
    <property type="match status" value="2"/>
</dbReference>
<dbReference type="SUPFAM" id="SSF55729">
    <property type="entry name" value="Acyl-CoA N-acyltransferases (Nat)"/>
    <property type="match status" value="2"/>
</dbReference>
<protein>
    <recommendedName>
        <fullName evidence="1">BioF2-like acetyltransferase domain-containing protein</fullName>
    </recommendedName>
</protein>
<dbReference type="EMBL" id="POSP01000004">
    <property type="protein sequence ID" value="PND36484.1"/>
    <property type="molecule type" value="Genomic_DNA"/>
</dbReference>
<keyword evidence="3" id="KW-1185">Reference proteome</keyword>
<dbReference type="Pfam" id="PF13480">
    <property type="entry name" value="Acetyltransf_6"/>
    <property type="match status" value="2"/>
</dbReference>
<gene>
    <name evidence="2" type="ORF">C1O66_22660</name>
</gene>
<sequence>MQHGAPLSTGPAAPALPSRLERSAVALDEPYPACLPVAARSPTMSGSWSCHPLRHALGDFSVEWDELNRQSFRAHPMLWSGFVNQLLKHFGNGSELLCIRRQDGKADAMLVLRRRDFGTWATFLPSQAQIAPALLPDLAAAQDLLAHLPAPAWALDLMCIDTGFTQTAGLEANPRAASRSLEHARTIAIPMTGSFESYWASRHKKLISNMRRYERRTQEEGLQPDFRVVDQAQDIDAAVLRYAELESRGWKGSTGTALSADNQQGHFYREIMREFAQLGKALVFEMWFGADLVASRLVILRNESVVFLKTTYAEAYARLAPGRILLMFVIRNLHQRYPGRRIEFYTNADQDLLSWGSESRLILHFSLYRHALIARTFSAARQIRRCFTPSLLDPSLPQAEASLEFYKRPTDFPDDVKALMAQSERQSAQFSSDWYQVLLDTVMTAEDAPGFYVLRRQGKALIVLPVRMEMDLAPRHGRLVALGNYYTALYAPVLAPEAQVTDITHLFRMILAERPEIYAMYFAPLDRDSDAYRMLGEGMRQAGLKTHPYFCFGNWFQTITISGDAFVDQLSTSLRGTVRRMRKKLLQEQGRLEVITDPADLERGLEAFASVYARSWKKPEPYPDFIPNLMRRCAQRGWLRLGLAWHGDTPIAAQLWLSSHGRADIYKVAYDEEYKRFAPGSVLTAEVMKHVIDIDQVKEVDYLIGDDPYKKRWLSQRRERWGWVAYNPKTWPGLKLHVRDRLATWLRPWLARLQQAWQRLRKAPEDAATQTTNLPDNA</sequence>
<feature type="domain" description="BioF2-like acetyltransferase" evidence="1">
    <location>
        <begin position="205"/>
        <end position="348"/>
    </location>
</feature>
<dbReference type="AlphaFoldDB" id="A0A2N8KSP7"/>
<reference evidence="2 3" key="1">
    <citation type="submission" date="2018-01" db="EMBL/GenBank/DDBJ databases">
        <title>Draft genome sequence of Paucibacter aquatile CR182 isolated from freshwater of the Nakdong River.</title>
        <authorList>
            <person name="Choi A."/>
            <person name="Chung E.J."/>
        </authorList>
    </citation>
    <scope>NUCLEOTIDE SEQUENCE [LARGE SCALE GENOMIC DNA]</scope>
    <source>
        <strain evidence="2 3">CR182</strain>
    </source>
</reference>
<feature type="domain" description="BioF2-like acetyltransferase" evidence="1">
    <location>
        <begin position="573"/>
        <end position="711"/>
    </location>
</feature>
<dbReference type="Proteomes" id="UP000235916">
    <property type="component" value="Unassembled WGS sequence"/>
</dbReference>
<evidence type="ECO:0000313" key="3">
    <source>
        <dbReference type="Proteomes" id="UP000235916"/>
    </source>
</evidence>
<organism evidence="2 3">
    <name type="scientific">Kinneretia aquatilis</name>
    <dbReference type="NCBI Taxonomy" id="2070761"/>
    <lineage>
        <taxon>Bacteria</taxon>
        <taxon>Pseudomonadati</taxon>
        <taxon>Pseudomonadota</taxon>
        <taxon>Betaproteobacteria</taxon>
        <taxon>Burkholderiales</taxon>
        <taxon>Sphaerotilaceae</taxon>
        <taxon>Roseateles</taxon>
    </lineage>
</organism>
<accession>A0A2N8KSP7</accession>
<evidence type="ECO:0000313" key="2">
    <source>
        <dbReference type="EMBL" id="PND36484.1"/>
    </source>
</evidence>
<name>A0A2N8KSP7_9BURK</name>
<comment type="caution">
    <text evidence="2">The sequence shown here is derived from an EMBL/GenBank/DDBJ whole genome shotgun (WGS) entry which is preliminary data.</text>
</comment>
<dbReference type="InterPro" id="IPR038740">
    <property type="entry name" value="BioF2-like_GNAT_dom"/>
</dbReference>
<dbReference type="OrthoDB" id="4349922at2"/>
<evidence type="ECO:0000259" key="1">
    <source>
        <dbReference type="Pfam" id="PF13480"/>
    </source>
</evidence>